<organism evidence="2 3">
    <name type="scientific">Streptomyces glaucescens</name>
    <dbReference type="NCBI Taxonomy" id="1907"/>
    <lineage>
        <taxon>Bacteria</taxon>
        <taxon>Bacillati</taxon>
        <taxon>Actinomycetota</taxon>
        <taxon>Actinomycetes</taxon>
        <taxon>Kitasatosporales</taxon>
        <taxon>Streptomycetaceae</taxon>
        <taxon>Streptomyces</taxon>
    </lineage>
</organism>
<keyword evidence="3" id="KW-1185">Reference proteome</keyword>
<evidence type="ECO:0000313" key="2">
    <source>
        <dbReference type="EMBL" id="AIR98503.1"/>
    </source>
</evidence>
<name>A0A089X5Q8_STRGA</name>
<dbReference type="GO" id="GO:0003824">
    <property type="term" value="F:catalytic activity"/>
    <property type="evidence" value="ECO:0007669"/>
    <property type="project" value="InterPro"/>
</dbReference>
<dbReference type="EMBL" id="CP009438">
    <property type="protein sequence ID" value="AIR98503.1"/>
    <property type="molecule type" value="Genomic_DNA"/>
</dbReference>
<dbReference type="GO" id="GO:0030170">
    <property type="term" value="F:pyridoxal phosphate binding"/>
    <property type="evidence" value="ECO:0007669"/>
    <property type="project" value="InterPro"/>
</dbReference>
<dbReference type="InterPro" id="IPR011037">
    <property type="entry name" value="Pyrv_Knase-like_insert_dom_sf"/>
</dbReference>
<reference evidence="3" key="1">
    <citation type="journal article" date="2015" name="J. Biotechnol.">
        <title>Complete genome sequence of the actinobacterium Streptomyces glaucescens GLA.O (DSM 40922) consisting of a linear chromosome and one linear plasmid.</title>
        <authorList>
            <person name="Ortseifen V."/>
            <person name="Winkler A."/>
            <person name="Albersmeier A."/>
            <person name="Wendler S."/>
            <person name="Puhler A."/>
            <person name="Kalinowski J."/>
            <person name="Ruckert C."/>
        </authorList>
    </citation>
    <scope>NUCLEOTIDE SEQUENCE [LARGE SCALE GENOMIC DNA]</scope>
    <source>
        <strain evidence="3">DSM 40922 / GLA O</strain>
    </source>
</reference>
<dbReference type="Pfam" id="PF03473">
    <property type="entry name" value="MOSC"/>
    <property type="match status" value="1"/>
</dbReference>
<sequence>MLGGMSRQLGTVTALWRYPVKAMLGERLRTAGLTAHGLAGDRRLALLDPDSGEFVTAVQARLYQTVLRCAAAVDEEGVRIDLPDGGSVHSAAPGTDAALSAYVGRPVTLAPTPVPASVFHGAPVHLLTTATLKRLAAENPRGLAEPERYRPNLLVDTGGDGFVENDWIGREVRVGDEAVLRVVAGAPRCAIPTMTHGSLPRDPEALRIVRRANSIPARPGRDPEPVAGVYAEVVRVGEIAEGDPVRA</sequence>
<dbReference type="AlphaFoldDB" id="A0A089X5Q8"/>
<dbReference type="Gene3D" id="2.40.33.20">
    <property type="entry name" value="PK beta-barrel domain-like"/>
    <property type="match status" value="1"/>
</dbReference>
<evidence type="ECO:0000313" key="3">
    <source>
        <dbReference type="Proteomes" id="UP000029482"/>
    </source>
</evidence>
<proteinExistence type="predicted"/>
<accession>A0A089X5Q8</accession>
<dbReference type="STRING" id="1907.SGLAU_12535"/>
<dbReference type="InterPro" id="IPR005303">
    <property type="entry name" value="MOCOS_middle"/>
</dbReference>
<dbReference type="KEGG" id="sgu:SGLAU_12535"/>
<dbReference type="InterPro" id="IPR005302">
    <property type="entry name" value="MoCF_Sase_C"/>
</dbReference>
<gene>
    <name evidence="2" type="ORF">SGLAU_12535</name>
</gene>
<dbReference type="HOGENOM" id="CLU_028286_4_0_11"/>
<dbReference type="Pfam" id="PF03476">
    <property type="entry name" value="MOSC_N"/>
    <property type="match status" value="1"/>
</dbReference>
<evidence type="ECO:0000259" key="1">
    <source>
        <dbReference type="PROSITE" id="PS51340"/>
    </source>
</evidence>
<dbReference type="PROSITE" id="PS51340">
    <property type="entry name" value="MOSC"/>
    <property type="match status" value="1"/>
</dbReference>
<dbReference type="eggNOG" id="COG3217">
    <property type="taxonomic scope" value="Bacteria"/>
</dbReference>
<dbReference type="GO" id="GO:0030151">
    <property type="term" value="F:molybdenum ion binding"/>
    <property type="evidence" value="ECO:0007669"/>
    <property type="project" value="InterPro"/>
</dbReference>
<dbReference type="Proteomes" id="UP000029482">
    <property type="component" value="Chromosome"/>
</dbReference>
<protein>
    <recommendedName>
        <fullName evidence="1">MOSC domain-containing protein</fullName>
    </recommendedName>
</protein>
<dbReference type="SUPFAM" id="SSF50800">
    <property type="entry name" value="PK beta-barrel domain-like"/>
    <property type="match status" value="1"/>
</dbReference>
<feature type="domain" description="MOSC" evidence="1">
    <location>
        <begin position="82"/>
        <end position="247"/>
    </location>
</feature>